<dbReference type="KEGG" id="sur:STAUR_4093"/>
<dbReference type="SMART" id="SM00897">
    <property type="entry name" value="FIST"/>
    <property type="match status" value="1"/>
</dbReference>
<feature type="domain" description="FIST" evidence="1">
    <location>
        <begin position="25"/>
        <end position="218"/>
    </location>
</feature>
<dbReference type="RefSeq" id="WP_013376051.1">
    <property type="nucleotide sequence ID" value="NC_014623.1"/>
</dbReference>
<dbReference type="Pfam" id="PF10442">
    <property type="entry name" value="FIST_C"/>
    <property type="match status" value="1"/>
</dbReference>
<dbReference type="PANTHER" id="PTHR40252">
    <property type="entry name" value="BLR0328 PROTEIN"/>
    <property type="match status" value="1"/>
</dbReference>
<dbReference type="AlphaFoldDB" id="E3FMU6"/>
<proteinExistence type="predicted"/>
<organism evidence="3 4">
    <name type="scientific">Stigmatella aurantiaca (strain DW4/3-1)</name>
    <dbReference type="NCBI Taxonomy" id="378806"/>
    <lineage>
        <taxon>Bacteria</taxon>
        <taxon>Pseudomonadati</taxon>
        <taxon>Myxococcota</taxon>
        <taxon>Myxococcia</taxon>
        <taxon>Myxococcales</taxon>
        <taxon>Cystobacterineae</taxon>
        <taxon>Archangiaceae</taxon>
        <taxon>Stigmatella</taxon>
    </lineage>
</organism>
<feature type="domain" description="FIST C-domain" evidence="2">
    <location>
        <begin position="219"/>
        <end position="358"/>
    </location>
</feature>
<accession>E3FMU6</accession>
<dbReference type="EMBL" id="CP002271">
    <property type="protein sequence ID" value="ADO71877.1"/>
    <property type="molecule type" value="Genomic_DNA"/>
</dbReference>
<evidence type="ECO:0000313" key="4">
    <source>
        <dbReference type="Proteomes" id="UP000001351"/>
    </source>
</evidence>
<protein>
    <submittedName>
        <fullName evidence="3">Conserved uncharacterized protein</fullName>
    </submittedName>
</protein>
<sequence length="379" mass="40463">MKVAQRVWTEANGWQDTAQRGPGTGAHLVLLFGARAHLQDPAIFRQVRAESPEALIVGCSTAGEICGTEVHDHSVVATAVGFEHTRVHLAQAHLAAPEQSHAAGASLARRLHQPGLSHVLVLSDGLKVNGTELVRGLREHLPSHVALTGGLAGDGPDFSRTVVCCNREPVEGGIAAVGFYGERLRIGYGSLGGWDAFGPERLITRARSNVLYELDGHSALALYKQYLGEHAAGLPATALRFPLSLRGEQEGCGLVRTVLGIDEQAQSMTFAGDIPEGAYARLMKANFDRLIDGAADAARAGLERLGNFQPELAVLISCVGRKLVLKQRVEEEVEGVRDVLGPSPALTGFYSYGEICPNGDVPRCELHNQTMTITAFSES</sequence>
<dbReference type="InterPro" id="IPR013702">
    <property type="entry name" value="FIST_domain_N"/>
</dbReference>
<dbReference type="PANTHER" id="PTHR40252:SF2">
    <property type="entry name" value="BLR0328 PROTEIN"/>
    <property type="match status" value="1"/>
</dbReference>
<dbReference type="eggNOG" id="COG3287">
    <property type="taxonomic scope" value="Bacteria"/>
</dbReference>
<keyword evidence="4" id="KW-1185">Reference proteome</keyword>
<evidence type="ECO:0000313" key="3">
    <source>
        <dbReference type="EMBL" id="ADO71877.1"/>
    </source>
</evidence>
<dbReference type="HOGENOM" id="CLU_052774_2_0_7"/>
<dbReference type="STRING" id="378806.STAUR_4093"/>
<dbReference type="SMART" id="SM01204">
    <property type="entry name" value="FIST_C"/>
    <property type="match status" value="1"/>
</dbReference>
<evidence type="ECO:0000259" key="1">
    <source>
        <dbReference type="SMART" id="SM00897"/>
    </source>
</evidence>
<gene>
    <name evidence="3" type="ordered locus">STAUR_4093</name>
</gene>
<dbReference type="Proteomes" id="UP000001351">
    <property type="component" value="Chromosome"/>
</dbReference>
<dbReference type="OrthoDB" id="343514at2"/>
<dbReference type="Pfam" id="PF08495">
    <property type="entry name" value="FIST"/>
    <property type="match status" value="1"/>
</dbReference>
<reference evidence="3 4" key="1">
    <citation type="journal article" date="2011" name="Mol. Biol. Evol.">
        <title>Comparative genomic analysis of fruiting body formation in Myxococcales.</title>
        <authorList>
            <person name="Huntley S."/>
            <person name="Hamann N."/>
            <person name="Wegener-Feldbrugge S."/>
            <person name="Treuner-Lange A."/>
            <person name="Kube M."/>
            <person name="Reinhardt R."/>
            <person name="Klages S."/>
            <person name="Muller R."/>
            <person name="Ronning C.M."/>
            <person name="Nierman W.C."/>
            <person name="Sogaard-Andersen L."/>
        </authorList>
    </citation>
    <scope>NUCLEOTIDE SEQUENCE [LARGE SCALE GENOMIC DNA]</scope>
    <source>
        <strain evidence="3 4">DW4/3-1</strain>
    </source>
</reference>
<dbReference type="InterPro" id="IPR019494">
    <property type="entry name" value="FIST_C"/>
</dbReference>
<evidence type="ECO:0000259" key="2">
    <source>
        <dbReference type="SMART" id="SM01204"/>
    </source>
</evidence>
<name>E3FMU6_STIAD</name>